<reference evidence="6 7" key="1">
    <citation type="journal article" date="2016" name="Nat. Commun.">
        <title>Thousands of microbial genomes shed light on interconnected biogeochemical processes in an aquifer system.</title>
        <authorList>
            <person name="Anantharaman K."/>
            <person name="Brown C.T."/>
            <person name="Hug L.A."/>
            <person name="Sharon I."/>
            <person name="Castelle C.J."/>
            <person name="Probst A.J."/>
            <person name="Thomas B.C."/>
            <person name="Singh A."/>
            <person name="Wilkins M.J."/>
            <person name="Karaoz U."/>
            <person name="Brodie E.L."/>
            <person name="Williams K.H."/>
            <person name="Hubbard S.S."/>
            <person name="Banfield J.F."/>
        </authorList>
    </citation>
    <scope>NUCLEOTIDE SEQUENCE [LARGE SCALE GENOMIC DNA]</scope>
</reference>
<name>A0A1F8BLU8_9BACT</name>
<dbReference type="PANTHER" id="PTHR15893:SF0">
    <property type="entry name" value="LARGE RIBOSOMAL SUBUNIT PROTEIN BL27M"/>
    <property type="match status" value="1"/>
</dbReference>
<dbReference type="PROSITE" id="PS00831">
    <property type="entry name" value="RIBOSOMAL_L27"/>
    <property type="match status" value="1"/>
</dbReference>
<dbReference type="Gene3D" id="2.40.50.100">
    <property type="match status" value="1"/>
</dbReference>
<dbReference type="GO" id="GO:0003735">
    <property type="term" value="F:structural constituent of ribosome"/>
    <property type="evidence" value="ECO:0007669"/>
    <property type="project" value="InterPro"/>
</dbReference>
<dbReference type="STRING" id="1802521.A2893_05145"/>
<evidence type="ECO:0000256" key="4">
    <source>
        <dbReference type="ARBA" id="ARBA00035175"/>
    </source>
</evidence>
<sequence length="81" mass="8890">MAHKKQGGKLTQQTRSRPKFLGVKVSDGQKVTIGSILVRQRGTKFDAGRGVKVGRDHSLFAIQEGTVKFNNRLGKKQVSVV</sequence>
<keyword evidence="3" id="KW-0687">Ribonucleoprotein</keyword>
<evidence type="ECO:0000256" key="1">
    <source>
        <dbReference type="ARBA" id="ARBA00010797"/>
    </source>
</evidence>
<dbReference type="GO" id="GO:0022625">
    <property type="term" value="C:cytosolic large ribosomal subunit"/>
    <property type="evidence" value="ECO:0007669"/>
    <property type="project" value="TreeGrafter"/>
</dbReference>
<accession>A0A1F8BLU8</accession>
<comment type="similarity">
    <text evidence="1">Belongs to the bacterial ribosomal protein bL27 family.</text>
</comment>
<dbReference type="Proteomes" id="UP000176725">
    <property type="component" value="Unassembled WGS sequence"/>
</dbReference>
<evidence type="ECO:0000256" key="5">
    <source>
        <dbReference type="ARBA" id="ARBA00035477"/>
    </source>
</evidence>
<evidence type="ECO:0000313" key="7">
    <source>
        <dbReference type="Proteomes" id="UP000176725"/>
    </source>
</evidence>
<dbReference type="InterPro" id="IPR001684">
    <property type="entry name" value="Ribosomal_bL27"/>
</dbReference>
<dbReference type="GO" id="GO:0006412">
    <property type="term" value="P:translation"/>
    <property type="evidence" value="ECO:0007669"/>
    <property type="project" value="InterPro"/>
</dbReference>
<keyword evidence="2 6" id="KW-0689">Ribosomal protein</keyword>
<dbReference type="AlphaFoldDB" id="A0A1F8BLU8"/>
<dbReference type="Pfam" id="PF01016">
    <property type="entry name" value="Ribosomal_L27"/>
    <property type="match status" value="1"/>
</dbReference>
<organism evidence="6 7">
    <name type="scientific">Candidatus Woesebacteria bacterium RIFCSPLOWO2_01_FULL_39_25</name>
    <dbReference type="NCBI Taxonomy" id="1802521"/>
    <lineage>
        <taxon>Bacteria</taxon>
        <taxon>Candidatus Woeseibacteriota</taxon>
    </lineage>
</organism>
<proteinExistence type="inferred from homology"/>
<protein>
    <recommendedName>
        <fullName evidence="4">Large ribosomal subunit protein bL27</fullName>
    </recommendedName>
    <alternativeName>
        <fullName evidence="5">50S ribosomal protein L27</fullName>
    </alternativeName>
</protein>
<comment type="caution">
    <text evidence="6">The sequence shown here is derived from an EMBL/GenBank/DDBJ whole genome shotgun (WGS) entry which is preliminary data.</text>
</comment>
<evidence type="ECO:0000256" key="3">
    <source>
        <dbReference type="ARBA" id="ARBA00023274"/>
    </source>
</evidence>
<dbReference type="PANTHER" id="PTHR15893">
    <property type="entry name" value="RIBOSOMAL PROTEIN L27"/>
    <property type="match status" value="1"/>
</dbReference>
<gene>
    <name evidence="6" type="ORF">A2893_05145</name>
</gene>
<evidence type="ECO:0000256" key="2">
    <source>
        <dbReference type="ARBA" id="ARBA00022980"/>
    </source>
</evidence>
<dbReference type="EMBL" id="MGHH01000007">
    <property type="protein sequence ID" value="OGM65013.1"/>
    <property type="molecule type" value="Genomic_DNA"/>
</dbReference>
<dbReference type="SUPFAM" id="SSF110324">
    <property type="entry name" value="Ribosomal L27 protein-like"/>
    <property type="match status" value="1"/>
</dbReference>
<evidence type="ECO:0000313" key="6">
    <source>
        <dbReference type="EMBL" id="OGM65013.1"/>
    </source>
</evidence>
<dbReference type="PRINTS" id="PR00063">
    <property type="entry name" value="RIBOSOMALL27"/>
</dbReference>
<dbReference type="InterPro" id="IPR018261">
    <property type="entry name" value="Ribosomal_bL27_CS"/>
</dbReference>